<reference evidence="7" key="2">
    <citation type="journal article" date="2021" name="World Allergy Organ. J.">
        <title>Chromosome-level assembly of Dermatophagoides farinae genome and transcriptome reveals two novel allergens Der f 37 and Der f 39.</title>
        <authorList>
            <person name="Chen J."/>
            <person name="Cai Z."/>
            <person name="Fan D."/>
            <person name="Hu J."/>
            <person name="Hou Y."/>
            <person name="He Y."/>
            <person name="Zhang Z."/>
            <person name="Zhao Z."/>
            <person name="Gao P."/>
            <person name="Hu W."/>
            <person name="Sun J."/>
            <person name="Li J."/>
            <person name="Ji K."/>
        </authorList>
    </citation>
    <scope>NUCLEOTIDE SEQUENCE</scope>
    <source>
        <strain evidence="7">JKM2019</strain>
    </source>
</reference>
<reference evidence="7" key="1">
    <citation type="submission" date="2020-06" db="EMBL/GenBank/DDBJ databases">
        <authorList>
            <person name="Ji K."/>
            <person name="Li J."/>
        </authorList>
    </citation>
    <scope>NUCLEOTIDE SEQUENCE</scope>
    <source>
        <strain evidence="7">JKM2019</strain>
        <tissue evidence="7">Whole body</tissue>
    </source>
</reference>
<feature type="binding site" evidence="6">
    <location>
        <position position="101"/>
    </location>
    <ligand>
        <name>S-adenosyl-L-methionine</name>
        <dbReference type="ChEBI" id="CHEBI:59789"/>
    </ligand>
</feature>
<organism evidence="7">
    <name type="scientific">Dermatophagoides farinae</name>
    <name type="common">American house dust mite</name>
    <dbReference type="NCBI Taxonomy" id="6954"/>
    <lineage>
        <taxon>Eukaryota</taxon>
        <taxon>Metazoa</taxon>
        <taxon>Ecdysozoa</taxon>
        <taxon>Arthropoda</taxon>
        <taxon>Chelicerata</taxon>
        <taxon>Arachnida</taxon>
        <taxon>Acari</taxon>
        <taxon>Acariformes</taxon>
        <taxon>Sarcoptiformes</taxon>
        <taxon>Astigmata</taxon>
        <taxon>Psoroptidia</taxon>
        <taxon>Analgoidea</taxon>
        <taxon>Pyroglyphidae</taxon>
        <taxon>Dermatophagoidinae</taxon>
        <taxon>Dermatophagoides</taxon>
    </lineage>
</organism>
<evidence type="ECO:0000256" key="3">
    <source>
        <dbReference type="ARBA" id="ARBA00022679"/>
    </source>
</evidence>
<dbReference type="SUPFAM" id="SSF53335">
    <property type="entry name" value="S-adenosyl-L-methionine-dependent methyltransferases"/>
    <property type="match status" value="1"/>
</dbReference>
<dbReference type="PANTHER" id="PTHR13393">
    <property type="entry name" value="SAM-DEPENDENT METHYLTRANSFERASE"/>
    <property type="match status" value="1"/>
</dbReference>
<feature type="binding site" evidence="6">
    <location>
        <position position="174"/>
    </location>
    <ligand>
        <name>S-adenosyl-L-methionine</name>
        <dbReference type="ChEBI" id="CHEBI:59789"/>
    </ligand>
</feature>
<dbReference type="AlphaFoldDB" id="A0A9D4NSS1"/>
<dbReference type="Gene3D" id="3.40.50.150">
    <property type="entry name" value="Vaccinia Virus protein VP39"/>
    <property type="match status" value="1"/>
</dbReference>
<evidence type="ECO:0000256" key="6">
    <source>
        <dbReference type="PIRSR" id="PIRSR037350-1"/>
    </source>
</evidence>
<sequence>MHPRNIYRQKPVYEQLAREYSDFANHVYRDEKGKVHIDYGDIGALRSLTQTLLKKDFHLNVQIPEQRLVPTLPMRLNYILWIEDLLEHCRLCYQIKAIDIGTGSCAIFPLLATTLNPEWRFIATEIDPINLDYANKNVQNNNLNNRITIYDNHNIDTIFKHLVQNCHFTFVMTNPPFFDDTFNDSFEDIATKPNGHKTSFHWRKMNSASTDEAICDGGELAFIKQIMDESFQTKKSIDLYTVMIGRKKTFLELKCLLKDMIENKTLASFAHTELCQGNTKRWALAWTFDDRYQLANSPKIIHLKSKPLIHYLNPNMKCCDYDIQSIGNFIENLLLNDLHIEQFQMIKLNKRIEFDIKSNEANWKNQRRKRREKLLQESMKTMHIDTDVFIATGKRPLDNDQNNGDGQNLKKFSQSNELCKVNLTYLLHCSLIIKRDKQDIVIKMETKEMSQNKSATYELLQYFKNKLT</sequence>
<accession>A0A9D4NSS1</accession>
<dbReference type="PANTHER" id="PTHR13393:SF0">
    <property type="entry name" value="RNA N6-ADENOSINE-METHYLTRANSFERASE METTL16"/>
    <property type="match status" value="1"/>
</dbReference>
<evidence type="ECO:0000256" key="2">
    <source>
        <dbReference type="ARBA" id="ARBA00022603"/>
    </source>
</evidence>
<dbReference type="EMBL" id="SDOV01000008">
    <property type="protein sequence ID" value="KAH7637669.1"/>
    <property type="molecule type" value="Genomic_DNA"/>
</dbReference>
<dbReference type="Pfam" id="PF05971">
    <property type="entry name" value="Methyltransf_10"/>
    <property type="match status" value="1"/>
</dbReference>
<dbReference type="GO" id="GO:0070475">
    <property type="term" value="P:rRNA base methylation"/>
    <property type="evidence" value="ECO:0007669"/>
    <property type="project" value="TreeGrafter"/>
</dbReference>
<name>A0A9D4NSS1_DERFA</name>
<evidence type="ECO:0000256" key="1">
    <source>
        <dbReference type="ARBA" id="ARBA00005878"/>
    </source>
</evidence>
<feature type="binding site" evidence="6">
    <location>
        <position position="125"/>
    </location>
    <ligand>
        <name>S-adenosyl-L-methionine</name>
        <dbReference type="ChEBI" id="CHEBI:59789"/>
    </ligand>
</feature>
<dbReference type="Proteomes" id="UP000828236">
    <property type="component" value="Unassembled WGS sequence"/>
</dbReference>
<gene>
    <name evidence="7" type="ORF">HUG17_8773</name>
</gene>
<comment type="similarity">
    <text evidence="1 5">Belongs to the methyltransferase superfamily. METTL16/RlmF family.</text>
</comment>
<dbReference type="InterPro" id="IPR017182">
    <property type="entry name" value="METTL16/PsiM"/>
</dbReference>
<dbReference type="InterPro" id="IPR029063">
    <property type="entry name" value="SAM-dependent_MTases_sf"/>
</dbReference>
<dbReference type="InterPro" id="IPR010286">
    <property type="entry name" value="METTL16/RlmF"/>
</dbReference>
<dbReference type="GO" id="GO:0008168">
    <property type="term" value="F:methyltransferase activity"/>
    <property type="evidence" value="ECO:0007669"/>
    <property type="project" value="UniProtKB-UniRule"/>
</dbReference>
<keyword evidence="4 6" id="KW-0949">S-adenosyl-L-methionine</keyword>
<evidence type="ECO:0000313" key="7">
    <source>
        <dbReference type="EMBL" id="KAH7637669.1"/>
    </source>
</evidence>
<dbReference type="PIRSF" id="PIRSF037350">
    <property type="entry name" value="Mtase_ZK1128_prd"/>
    <property type="match status" value="1"/>
</dbReference>
<evidence type="ECO:0000256" key="5">
    <source>
        <dbReference type="PIRNR" id="PIRNR037350"/>
    </source>
</evidence>
<comment type="caution">
    <text evidence="7">The sequence shown here is derived from an EMBL/GenBank/DDBJ whole genome shotgun (WGS) entry which is preliminary data.</text>
</comment>
<proteinExistence type="inferred from homology"/>
<evidence type="ECO:0000256" key="4">
    <source>
        <dbReference type="ARBA" id="ARBA00022691"/>
    </source>
</evidence>
<protein>
    <recommendedName>
        <fullName evidence="5">U6 small nuclear RNA (adenine-(43)-N(6))-methyltransferase</fullName>
        <ecNumber evidence="5">2.1.1.-</ecNumber>
    </recommendedName>
</protein>
<keyword evidence="3 5" id="KW-0808">Transferase</keyword>
<dbReference type="GO" id="GO:0005634">
    <property type="term" value="C:nucleus"/>
    <property type="evidence" value="ECO:0007669"/>
    <property type="project" value="TreeGrafter"/>
</dbReference>
<keyword evidence="2 5" id="KW-0489">Methyltransferase</keyword>
<dbReference type="EC" id="2.1.1.-" evidence="5"/>
<feature type="binding site" evidence="6">
    <location>
        <position position="75"/>
    </location>
    <ligand>
        <name>S-adenosyl-L-methionine</name>
        <dbReference type="ChEBI" id="CHEBI:59789"/>
    </ligand>
</feature>